<dbReference type="Pfam" id="PF15227">
    <property type="entry name" value="zf-C3HC4_4"/>
    <property type="match status" value="1"/>
</dbReference>
<sequence length="589" mass="67696">MAEASISWAEDQFCCPVCLDLLKDPVTIPCGHSYCMRCITDYWDQEDWKGIYRCPQCRKTFTPRPVLGKNVVFAEMVEKLKTMRLQSAPVPATPAAPAVHRTGSGDVQCDSCTGIKQKAVKSCRECRSSYCQNHLEQHESLFRGKKHNLMDATGQLQDMICPLHDKMLEIYCRTDQRCICMLCLVDKHKNHDTVSTGEARAEKQRHFEETQRNIQKIIQQRKIDLKRMREAVESHKRSAQTAAEDSERIFTELIRSIEKRRTEVKQLIRDQEQAAVKQAEQRLARLELELDDLRWKETELKQLLNTDDHIHFLQSCPSVSLSGSTDSFTVSSRPNFDEFVKSVSQLRDKLQQFCTDEIERLSKTVKTIQVIVPSHQFTTRKEFLQYSRLLTLDLNSVNYCLRLFEENTVITYSDTRLPYPDHPDRFDSWSMALCRESVTGRCYWEVEWVGDGGSGVDIGVTYKSISRKGDGPESAVGRNNQSWSLFCSPDYCSFWHNNIETVLPVVNISTTIGVYVDHSAGILSFYSVSDTMSLIHRVQTTFTQPLCAVFGFDRQTAVKLSRRLNNPDVLHILNPDILQALLLRRMMMS</sequence>
<dbReference type="SMART" id="SM00589">
    <property type="entry name" value="PRY"/>
    <property type="match status" value="1"/>
</dbReference>
<dbReference type="CDD" id="cd16543">
    <property type="entry name" value="RING-HC_TRIM77_C-IV"/>
    <property type="match status" value="1"/>
</dbReference>
<dbReference type="InterPro" id="IPR043136">
    <property type="entry name" value="B30.2/SPRY_sf"/>
</dbReference>
<dbReference type="InterPro" id="IPR001870">
    <property type="entry name" value="B30.2/SPRY"/>
</dbReference>
<dbReference type="AlphaFoldDB" id="A0A8C1BDB8"/>
<dbReference type="GO" id="GO:0045087">
    <property type="term" value="P:innate immune response"/>
    <property type="evidence" value="ECO:0007669"/>
    <property type="project" value="UniProtKB-KW"/>
</dbReference>
<keyword evidence="4" id="KW-0862">Zinc</keyword>
<dbReference type="Pfam" id="PF00643">
    <property type="entry name" value="zf-B_box"/>
    <property type="match status" value="1"/>
</dbReference>
<name>A0A8C1BDB8_CYPCA</name>
<dbReference type="GO" id="GO:0008270">
    <property type="term" value="F:zinc ion binding"/>
    <property type="evidence" value="ECO:0007669"/>
    <property type="project" value="UniProtKB-KW"/>
</dbReference>
<dbReference type="InterPro" id="IPR001841">
    <property type="entry name" value="Znf_RING"/>
</dbReference>
<dbReference type="Gene3D" id="3.30.160.60">
    <property type="entry name" value="Classic Zinc Finger"/>
    <property type="match status" value="1"/>
</dbReference>
<proteinExistence type="predicted"/>
<dbReference type="PROSITE" id="PS50188">
    <property type="entry name" value="B302_SPRY"/>
    <property type="match status" value="1"/>
</dbReference>
<evidence type="ECO:0000259" key="8">
    <source>
        <dbReference type="PROSITE" id="PS50089"/>
    </source>
</evidence>
<dbReference type="InterPro" id="IPR006574">
    <property type="entry name" value="PRY"/>
</dbReference>
<dbReference type="SUPFAM" id="SSF57850">
    <property type="entry name" value="RING/U-box"/>
    <property type="match status" value="1"/>
</dbReference>
<dbReference type="PANTHER" id="PTHR25465">
    <property type="entry name" value="B-BOX DOMAIN CONTAINING"/>
    <property type="match status" value="1"/>
</dbReference>
<feature type="coiled-coil region" evidence="7">
    <location>
        <begin position="200"/>
        <end position="303"/>
    </location>
</feature>
<reference evidence="11" key="1">
    <citation type="submission" date="2025-08" db="UniProtKB">
        <authorList>
            <consortium name="Ensembl"/>
        </authorList>
    </citation>
    <scope>IDENTIFICATION</scope>
</reference>
<dbReference type="GO" id="GO:0005737">
    <property type="term" value="C:cytoplasm"/>
    <property type="evidence" value="ECO:0007669"/>
    <property type="project" value="UniProtKB-ARBA"/>
</dbReference>
<reference evidence="11" key="2">
    <citation type="submission" date="2025-09" db="UniProtKB">
        <authorList>
            <consortium name="Ensembl"/>
        </authorList>
    </citation>
    <scope>IDENTIFICATION</scope>
</reference>
<keyword evidence="7" id="KW-0175">Coiled coil</keyword>
<evidence type="ECO:0000256" key="5">
    <source>
        <dbReference type="ARBA" id="ARBA00022859"/>
    </source>
</evidence>
<feature type="domain" description="RING-type" evidence="8">
    <location>
        <begin position="15"/>
        <end position="58"/>
    </location>
</feature>
<dbReference type="SMART" id="SM00336">
    <property type="entry name" value="BBOX"/>
    <property type="match status" value="1"/>
</dbReference>
<dbReference type="SUPFAM" id="SSF57845">
    <property type="entry name" value="B-box zinc-binding domain"/>
    <property type="match status" value="1"/>
</dbReference>
<dbReference type="InterPro" id="IPR003877">
    <property type="entry name" value="SPRY_dom"/>
</dbReference>
<evidence type="ECO:0000259" key="9">
    <source>
        <dbReference type="PROSITE" id="PS50119"/>
    </source>
</evidence>
<dbReference type="CDD" id="cd19769">
    <property type="entry name" value="Bbox2_TRIM16-like"/>
    <property type="match status" value="1"/>
</dbReference>
<dbReference type="PROSITE" id="PS50089">
    <property type="entry name" value="ZF_RING_2"/>
    <property type="match status" value="1"/>
</dbReference>
<dbReference type="InterPro" id="IPR013083">
    <property type="entry name" value="Znf_RING/FYVE/PHD"/>
</dbReference>
<dbReference type="Gene3D" id="3.30.40.10">
    <property type="entry name" value="Zinc/RING finger domain, C3HC4 (zinc finger)"/>
    <property type="match status" value="1"/>
</dbReference>
<dbReference type="InterPro" id="IPR000315">
    <property type="entry name" value="Znf_B-box"/>
</dbReference>
<dbReference type="InterPro" id="IPR013320">
    <property type="entry name" value="ConA-like_dom_sf"/>
</dbReference>
<dbReference type="Ensembl" id="ENSCCRT00000034130.2">
    <property type="protein sequence ID" value="ENSCCRP00000031471.2"/>
    <property type="gene ID" value="ENSCCRG00000016944.2"/>
</dbReference>
<evidence type="ECO:0000256" key="4">
    <source>
        <dbReference type="ARBA" id="ARBA00022833"/>
    </source>
</evidence>
<dbReference type="PANTHER" id="PTHR25465:SF5">
    <property type="entry name" value="E3 UBIQUITIN_ISG15 LIGASE TRIM25-RELATED"/>
    <property type="match status" value="1"/>
</dbReference>
<dbReference type="GeneTree" id="ENSGT01150000286899"/>
<evidence type="ECO:0000313" key="11">
    <source>
        <dbReference type="Ensembl" id="ENSCCRP00000031471.2"/>
    </source>
</evidence>
<dbReference type="SUPFAM" id="SSF49899">
    <property type="entry name" value="Concanavalin A-like lectins/glucanases"/>
    <property type="match status" value="1"/>
</dbReference>
<keyword evidence="5" id="KW-0391">Immunity</keyword>
<dbReference type="SMART" id="SM00184">
    <property type="entry name" value="RING"/>
    <property type="match status" value="1"/>
</dbReference>
<dbReference type="Proteomes" id="UP001108240">
    <property type="component" value="Unplaced"/>
</dbReference>
<protein>
    <recommendedName>
        <fullName evidence="13">Tripartite motif-containing protein 16</fullName>
    </recommendedName>
</protein>
<keyword evidence="12" id="KW-1185">Reference proteome</keyword>
<dbReference type="PROSITE" id="PS50119">
    <property type="entry name" value="ZF_BBOX"/>
    <property type="match status" value="1"/>
</dbReference>
<keyword evidence="2" id="KW-0479">Metal-binding</keyword>
<evidence type="ECO:0000256" key="6">
    <source>
        <dbReference type="PROSITE-ProRule" id="PRU00024"/>
    </source>
</evidence>
<dbReference type="OMA" id="WINAYSV"/>
<dbReference type="Gene3D" id="4.10.830.40">
    <property type="match status" value="1"/>
</dbReference>
<evidence type="ECO:0000256" key="7">
    <source>
        <dbReference type="SAM" id="Coils"/>
    </source>
</evidence>
<dbReference type="Pfam" id="PF00622">
    <property type="entry name" value="SPRY"/>
    <property type="match status" value="1"/>
</dbReference>
<dbReference type="CDD" id="cd16040">
    <property type="entry name" value="SPRY_PRY_SNTX"/>
    <property type="match status" value="1"/>
</dbReference>
<evidence type="ECO:0000256" key="1">
    <source>
        <dbReference type="ARBA" id="ARBA00022588"/>
    </source>
</evidence>
<evidence type="ECO:0008006" key="13">
    <source>
        <dbReference type="Google" id="ProtNLM"/>
    </source>
</evidence>
<feature type="domain" description="B30.2/SPRY" evidence="10">
    <location>
        <begin position="370"/>
        <end position="569"/>
    </location>
</feature>
<dbReference type="InterPro" id="IPR051051">
    <property type="entry name" value="E3_ubiq-ligase_TRIM/RNF"/>
</dbReference>
<dbReference type="InterPro" id="IPR017907">
    <property type="entry name" value="Znf_RING_CS"/>
</dbReference>
<dbReference type="PROSITE" id="PS00518">
    <property type="entry name" value="ZF_RING_1"/>
    <property type="match status" value="1"/>
</dbReference>
<dbReference type="Pfam" id="PF25600">
    <property type="entry name" value="TRIM_CC"/>
    <property type="match status" value="1"/>
</dbReference>
<dbReference type="SMART" id="SM00449">
    <property type="entry name" value="SPRY"/>
    <property type="match status" value="1"/>
</dbReference>
<evidence type="ECO:0000259" key="10">
    <source>
        <dbReference type="PROSITE" id="PS50188"/>
    </source>
</evidence>
<accession>A0A8C1BDB8</accession>
<keyword evidence="3 6" id="KW-0863">Zinc-finger</keyword>
<dbReference type="Gene3D" id="2.60.120.920">
    <property type="match status" value="1"/>
</dbReference>
<evidence type="ECO:0000256" key="3">
    <source>
        <dbReference type="ARBA" id="ARBA00022771"/>
    </source>
</evidence>
<feature type="domain" description="B box-type" evidence="9">
    <location>
        <begin position="156"/>
        <end position="196"/>
    </location>
</feature>
<keyword evidence="1" id="KW-0399">Innate immunity</keyword>
<organism evidence="11 12">
    <name type="scientific">Cyprinus carpio carpio</name>
    <dbReference type="NCBI Taxonomy" id="630221"/>
    <lineage>
        <taxon>Eukaryota</taxon>
        <taxon>Metazoa</taxon>
        <taxon>Chordata</taxon>
        <taxon>Craniata</taxon>
        <taxon>Vertebrata</taxon>
        <taxon>Euteleostomi</taxon>
        <taxon>Actinopterygii</taxon>
        <taxon>Neopterygii</taxon>
        <taxon>Teleostei</taxon>
        <taxon>Ostariophysi</taxon>
        <taxon>Cypriniformes</taxon>
        <taxon>Cyprinidae</taxon>
        <taxon>Cyprininae</taxon>
        <taxon>Cyprinus</taxon>
    </lineage>
</organism>
<evidence type="ECO:0000256" key="2">
    <source>
        <dbReference type="ARBA" id="ARBA00022723"/>
    </source>
</evidence>
<dbReference type="InterPro" id="IPR058030">
    <property type="entry name" value="TRIM8/14/16/25/29/45/65_CC"/>
</dbReference>
<dbReference type="Pfam" id="PF13765">
    <property type="entry name" value="PRY"/>
    <property type="match status" value="1"/>
</dbReference>
<evidence type="ECO:0000313" key="12">
    <source>
        <dbReference type="Proteomes" id="UP001108240"/>
    </source>
</evidence>